<dbReference type="Proteomes" id="UP000441523">
    <property type="component" value="Unassembled WGS sequence"/>
</dbReference>
<evidence type="ECO:0000313" key="3">
    <source>
        <dbReference type="Proteomes" id="UP000441523"/>
    </source>
</evidence>
<name>A0A6N6MJN2_9HYPH</name>
<protein>
    <submittedName>
        <fullName evidence="2">PhoX family phosphatase</fullName>
    </submittedName>
</protein>
<feature type="region of interest" description="Disordered" evidence="1">
    <location>
        <begin position="603"/>
        <end position="646"/>
    </location>
</feature>
<accession>A0A6N6MJN2</accession>
<dbReference type="InterPro" id="IPR006311">
    <property type="entry name" value="TAT_signal"/>
</dbReference>
<dbReference type="PANTHER" id="PTHR35399:SF2">
    <property type="entry name" value="DUF839 DOMAIN-CONTAINING PROTEIN"/>
    <property type="match status" value="1"/>
</dbReference>
<gene>
    <name evidence="2" type="ORF">F6X51_23095</name>
</gene>
<feature type="region of interest" description="Disordered" evidence="1">
    <location>
        <begin position="1"/>
        <end position="23"/>
    </location>
</feature>
<comment type="caution">
    <text evidence="2">The sequence shown here is derived from an EMBL/GenBank/DDBJ whole genome shotgun (WGS) entry which is preliminary data.</text>
</comment>
<dbReference type="RefSeq" id="WP_150966028.1">
    <property type="nucleotide sequence ID" value="NZ_VZZJ01000029.1"/>
</dbReference>
<dbReference type="SUPFAM" id="SSF63829">
    <property type="entry name" value="Calcium-dependent phosphotriesterase"/>
    <property type="match status" value="1"/>
</dbReference>
<evidence type="ECO:0000256" key="1">
    <source>
        <dbReference type="SAM" id="MobiDB-lite"/>
    </source>
</evidence>
<dbReference type="InterPro" id="IPR008557">
    <property type="entry name" value="PhoX"/>
</dbReference>
<keyword evidence="3" id="KW-1185">Reference proteome</keyword>
<reference evidence="2 3" key="1">
    <citation type="submission" date="2019-09" db="EMBL/GenBank/DDBJ databases">
        <title>YIM 132548 draft genome.</title>
        <authorList>
            <person name="Jiang L."/>
        </authorList>
    </citation>
    <scope>NUCLEOTIDE SEQUENCE [LARGE SCALE GENOMIC DNA]</scope>
    <source>
        <strain evidence="2 3">YIM 132548</strain>
    </source>
</reference>
<sequence>MSPAPDATTSGFNDPAAEATPGTTLGEVIARRFSRRDLMRGSMAVGLSAALGAEVLLPPEAGAAGLASSFDFSEIEAGSDETHHVAEGYDADILLRWGDPLFPDAPALDPATQSAATQARQFGYNNDFVGYIPIENSSAHGLLVVNHEYTNAELMFPGLATLSRKNGPLPLSPAQIAVEIAAHGGSVVEIRREGGKWQPVLGSPYTRRITAETPMEITGPAAGHPRLQTAEDPTGRLVRGTINNCSGGLTPWGTWLSGEENFHYYFQGKLPEGHPEARNAKRYGLGAPQYSWGGVHERFDLARTPREPNRFGWVVEIDPFDPGSVPKKRTALGRVKHEGAAGILARDGRYVVYLGDDERFDYVYKFVTAGRVDPGSRAANRDLLDSGTLYVARYDADGTGTWLPLVHGQGGLDAAAGFESQAEVLIETRRAADRLGATRMDRPEDIEANPLTNRVYVMLTNNGKRTADQVDAANPRPNNAFGHIVEMMPDDADHAATGFRWEVLVRCGSPAAGATFSAETSANGWFGMPDNCTVDGRGRLWIATDGNSRKATGRADGIWALETEGPRRGTARHFFRVPVGAEMCGPCFTPDDQTFFVAVQHPGESEDEAAPASFEQPATRWPDFQPNLPPRPSIVAVTRKGSGKIA</sequence>
<dbReference type="PROSITE" id="PS51318">
    <property type="entry name" value="TAT"/>
    <property type="match status" value="1"/>
</dbReference>
<dbReference type="Pfam" id="PF05787">
    <property type="entry name" value="PhoX"/>
    <property type="match status" value="1"/>
</dbReference>
<dbReference type="EMBL" id="VZZJ01000029">
    <property type="protein sequence ID" value="KAB1070302.1"/>
    <property type="molecule type" value="Genomic_DNA"/>
</dbReference>
<organism evidence="2 3">
    <name type="scientific">Methylobacterium planeticum</name>
    <dbReference type="NCBI Taxonomy" id="2615211"/>
    <lineage>
        <taxon>Bacteria</taxon>
        <taxon>Pseudomonadati</taxon>
        <taxon>Pseudomonadota</taxon>
        <taxon>Alphaproteobacteria</taxon>
        <taxon>Hyphomicrobiales</taxon>
        <taxon>Methylobacteriaceae</taxon>
        <taxon>Methylobacterium</taxon>
    </lineage>
</organism>
<proteinExistence type="predicted"/>
<dbReference type="PANTHER" id="PTHR35399">
    <property type="entry name" value="SLR8030 PROTEIN"/>
    <property type="match status" value="1"/>
</dbReference>
<evidence type="ECO:0000313" key="2">
    <source>
        <dbReference type="EMBL" id="KAB1070302.1"/>
    </source>
</evidence>
<dbReference type="AlphaFoldDB" id="A0A6N6MJN2"/>